<evidence type="ECO:0000313" key="11">
    <source>
        <dbReference type="EnsemblMetazoa" id="XP_038059518.1"/>
    </source>
</evidence>
<evidence type="ECO:0000313" key="12">
    <source>
        <dbReference type="Proteomes" id="UP000887568"/>
    </source>
</evidence>
<keyword evidence="2" id="KW-0812">Transmembrane</keyword>
<dbReference type="InterPro" id="IPR051221">
    <property type="entry name" value="LDLR-related"/>
</dbReference>
<comment type="subcellular location">
    <subcellularLocation>
        <location evidence="1">Membrane</location>
        <topology evidence="1">Single-pass membrane protein</topology>
    </subcellularLocation>
</comment>
<dbReference type="AlphaFoldDB" id="A0A914A6U2"/>
<dbReference type="GO" id="GO:0005886">
    <property type="term" value="C:plasma membrane"/>
    <property type="evidence" value="ECO:0007669"/>
    <property type="project" value="TreeGrafter"/>
</dbReference>
<evidence type="ECO:0000256" key="2">
    <source>
        <dbReference type="ARBA" id="ARBA00022692"/>
    </source>
</evidence>
<feature type="disulfide bond" evidence="9">
    <location>
        <begin position="109"/>
        <end position="124"/>
    </location>
</feature>
<organism evidence="11 12">
    <name type="scientific">Patiria miniata</name>
    <name type="common">Bat star</name>
    <name type="synonym">Asterina miniata</name>
    <dbReference type="NCBI Taxonomy" id="46514"/>
    <lineage>
        <taxon>Eukaryota</taxon>
        <taxon>Metazoa</taxon>
        <taxon>Echinodermata</taxon>
        <taxon>Eleutherozoa</taxon>
        <taxon>Asterozoa</taxon>
        <taxon>Asteroidea</taxon>
        <taxon>Valvatacea</taxon>
        <taxon>Valvatida</taxon>
        <taxon>Asterinidae</taxon>
        <taxon>Patiria</taxon>
    </lineage>
</organism>
<feature type="disulfide bond" evidence="9">
    <location>
        <begin position="97"/>
        <end position="115"/>
    </location>
</feature>
<dbReference type="SUPFAM" id="SSF57424">
    <property type="entry name" value="LDL receptor-like module"/>
    <property type="match status" value="2"/>
</dbReference>
<evidence type="ECO:0000256" key="9">
    <source>
        <dbReference type="PROSITE-ProRule" id="PRU00124"/>
    </source>
</evidence>
<name>A0A914A6U2_PATMI</name>
<comment type="caution">
    <text evidence="9">Lacks conserved residue(s) required for the propagation of feature annotation.</text>
</comment>
<proteinExistence type="predicted"/>
<dbReference type="PROSITE" id="PS01209">
    <property type="entry name" value="LDLRA_1"/>
    <property type="match status" value="1"/>
</dbReference>
<evidence type="ECO:0000256" key="4">
    <source>
        <dbReference type="ARBA" id="ARBA00022989"/>
    </source>
</evidence>
<feature type="signal peptide" evidence="10">
    <location>
        <begin position="1"/>
        <end position="22"/>
    </location>
</feature>
<dbReference type="EnsemblMetazoa" id="XM_038203590.1">
    <property type="protein sequence ID" value="XP_038059518.1"/>
    <property type="gene ID" value="LOC119730602"/>
</dbReference>
<dbReference type="InterPro" id="IPR002172">
    <property type="entry name" value="LDrepeatLR_classA_rpt"/>
</dbReference>
<evidence type="ECO:0000256" key="10">
    <source>
        <dbReference type="SAM" id="SignalP"/>
    </source>
</evidence>
<accession>A0A914A6U2</accession>
<keyword evidence="5" id="KW-0472">Membrane</keyword>
<keyword evidence="7" id="KW-0675">Receptor</keyword>
<keyword evidence="6 9" id="KW-1015">Disulfide bond</keyword>
<reference evidence="11" key="1">
    <citation type="submission" date="2022-11" db="UniProtKB">
        <authorList>
            <consortium name="EnsemblMetazoa"/>
        </authorList>
    </citation>
    <scope>IDENTIFICATION</scope>
</reference>
<dbReference type="OrthoDB" id="2019384at2759"/>
<keyword evidence="10" id="KW-0732">Signal</keyword>
<dbReference type="Proteomes" id="UP000887568">
    <property type="component" value="Unplaced"/>
</dbReference>
<evidence type="ECO:0000256" key="3">
    <source>
        <dbReference type="ARBA" id="ARBA00022737"/>
    </source>
</evidence>
<dbReference type="GeneID" id="119730602"/>
<dbReference type="PANTHER" id="PTHR22722">
    <property type="entry name" value="LOW-DENSITY LIPOPROTEIN RECEPTOR-RELATED PROTEIN 2-RELATED"/>
    <property type="match status" value="1"/>
</dbReference>
<evidence type="ECO:0000256" key="5">
    <source>
        <dbReference type="ARBA" id="ARBA00023136"/>
    </source>
</evidence>
<dbReference type="InterPro" id="IPR036055">
    <property type="entry name" value="LDL_receptor-like_sf"/>
</dbReference>
<feature type="disulfide bond" evidence="9">
    <location>
        <begin position="54"/>
        <end position="69"/>
    </location>
</feature>
<evidence type="ECO:0000256" key="8">
    <source>
        <dbReference type="ARBA" id="ARBA00023180"/>
    </source>
</evidence>
<keyword evidence="12" id="KW-1185">Reference proteome</keyword>
<dbReference type="Gene3D" id="4.10.400.10">
    <property type="entry name" value="Low-density Lipoprotein Receptor"/>
    <property type="match status" value="2"/>
</dbReference>
<dbReference type="InterPro" id="IPR023415">
    <property type="entry name" value="LDLR_class-A_CS"/>
</dbReference>
<keyword evidence="8" id="KW-0325">Glycoprotein</keyword>
<dbReference type="RefSeq" id="XP_038059518.1">
    <property type="nucleotide sequence ID" value="XM_038203590.1"/>
</dbReference>
<feature type="chain" id="PRO_5037645231" evidence="10">
    <location>
        <begin position="23"/>
        <end position="134"/>
    </location>
</feature>
<protein>
    <submittedName>
        <fullName evidence="11">Uncharacterized protein</fullName>
    </submittedName>
</protein>
<evidence type="ECO:0000256" key="7">
    <source>
        <dbReference type="ARBA" id="ARBA00023170"/>
    </source>
</evidence>
<dbReference type="Pfam" id="PF00057">
    <property type="entry name" value="Ldl_recept_a"/>
    <property type="match status" value="1"/>
</dbReference>
<dbReference type="PRINTS" id="PR00261">
    <property type="entry name" value="LDLRECEPTOR"/>
</dbReference>
<dbReference type="OMA" id="NAINDCT"/>
<dbReference type="SMART" id="SM00192">
    <property type="entry name" value="LDLa"/>
    <property type="match status" value="2"/>
</dbReference>
<dbReference type="GO" id="GO:0043235">
    <property type="term" value="C:receptor complex"/>
    <property type="evidence" value="ECO:0007669"/>
    <property type="project" value="TreeGrafter"/>
</dbReference>
<sequence>MKLEIASVIALICCSLIVSTSAQTKPTCAQLQQWNIPYFQCQSGDECYFKWYECDSILDCTDFPDENHCQTEHTVNCEKDFLGKKTSNGEPLQSFQCDNGMCILGCQRCDGVMDCADNSDESGCSGTEVIPPCN</sequence>
<dbReference type="CDD" id="cd00112">
    <property type="entry name" value="LDLa"/>
    <property type="match status" value="1"/>
</dbReference>
<evidence type="ECO:0000256" key="6">
    <source>
        <dbReference type="ARBA" id="ARBA00023157"/>
    </source>
</evidence>
<evidence type="ECO:0000256" key="1">
    <source>
        <dbReference type="ARBA" id="ARBA00004167"/>
    </source>
</evidence>
<dbReference type="PROSITE" id="PS50068">
    <property type="entry name" value="LDLRA_2"/>
    <property type="match status" value="2"/>
</dbReference>
<keyword evidence="3" id="KW-0677">Repeat</keyword>
<keyword evidence="4" id="KW-1133">Transmembrane helix</keyword>